<accession>A0A0A9CHB1</accession>
<reference evidence="1" key="2">
    <citation type="journal article" date="2015" name="Data Brief">
        <title>Shoot transcriptome of the giant reed, Arundo donax.</title>
        <authorList>
            <person name="Barrero R.A."/>
            <person name="Guerrero F.D."/>
            <person name="Moolhuijzen P."/>
            <person name="Goolsby J.A."/>
            <person name="Tidwell J."/>
            <person name="Bellgard S.E."/>
            <person name="Bellgard M.I."/>
        </authorList>
    </citation>
    <scope>NUCLEOTIDE SEQUENCE</scope>
    <source>
        <tissue evidence="1">Shoot tissue taken approximately 20 cm above the soil surface</tissue>
    </source>
</reference>
<proteinExistence type="predicted"/>
<dbReference type="EMBL" id="GBRH01222929">
    <property type="protein sequence ID" value="JAD74966.1"/>
    <property type="molecule type" value="Transcribed_RNA"/>
</dbReference>
<reference evidence="1" key="1">
    <citation type="submission" date="2014-09" db="EMBL/GenBank/DDBJ databases">
        <authorList>
            <person name="Magalhaes I.L.F."/>
            <person name="Oliveira U."/>
            <person name="Santos F.R."/>
            <person name="Vidigal T.H.D.A."/>
            <person name="Brescovit A.D."/>
            <person name="Santos A.J."/>
        </authorList>
    </citation>
    <scope>NUCLEOTIDE SEQUENCE</scope>
    <source>
        <tissue evidence="1">Shoot tissue taken approximately 20 cm above the soil surface</tissue>
    </source>
</reference>
<protein>
    <submittedName>
        <fullName evidence="1">Uncharacterized protein</fullName>
    </submittedName>
</protein>
<name>A0A0A9CHB1_ARUDO</name>
<organism evidence="1">
    <name type="scientific">Arundo donax</name>
    <name type="common">Giant reed</name>
    <name type="synonym">Donax arundinaceus</name>
    <dbReference type="NCBI Taxonomy" id="35708"/>
    <lineage>
        <taxon>Eukaryota</taxon>
        <taxon>Viridiplantae</taxon>
        <taxon>Streptophyta</taxon>
        <taxon>Embryophyta</taxon>
        <taxon>Tracheophyta</taxon>
        <taxon>Spermatophyta</taxon>
        <taxon>Magnoliopsida</taxon>
        <taxon>Liliopsida</taxon>
        <taxon>Poales</taxon>
        <taxon>Poaceae</taxon>
        <taxon>PACMAD clade</taxon>
        <taxon>Arundinoideae</taxon>
        <taxon>Arundineae</taxon>
        <taxon>Arundo</taxon>
    </lineage>
</organism>
<evidence type="ECO:0000313" key="1">
    <source>
        <dbReference type="EMBL" id="JAD74966.1"/>
    </source>
</evidence>
<dbReference type="AlphaFoldDB" id="A0A0A9CHB1"/>
<sequence length="44" mass="4950">MVPQGHERQPSILWCSCAEICQFRCQIVLENFKLDASCPQDAPG</sequence>